<gene>
    <name evidence="4" type="ORF">PAA8504_03610</name>
</gene>
<dbReference type="PRINTS" id="PR00722">
    <property type="entry name" value="CHYMOTRYPSIN"/>
</dbReference>
<evidence type="ECO:0000313" key="4">
    <source>
        <dbReference type="EMBL" id="SPJ25759.1"/>
    </source>
</evidence>
<organism evidence="4 5">
    <name type="scientific">Palleronia abyssalis</name>
    <dbReference type="NCBI Taxonomy" id="1501240"/>
    <lineage>
        <taxon>Bacteria</taxon>
        <taxon>Pseudomonadati</taxon>
        <taxon>Pseudomonadota</taxon>
        <taxon>Alphaproteobacteria</taxon>
        <taxon>Rhodobacterales</taxon>
        <taxon>Roseobacteraceae</taxon>
        <taxon>Palleronia</taxon>
    </lineage>
</organism>
<dbReference type="SUPFAM" id="SSF50494">
    <property type="entry name" value="Trypsin-like serine proteases"/>
    <property type="match status" value="1"/>
</dbReference>
<dbReference type="InterPro" id="IPR001314">
    <property type="entry name" value="Peptidase_S1A"/>
</dbReference>
<evidence type="ECO:0000256" key="2">
    <source>
        <dbReference type="SAM" id="SignalP"/>
    </source>
</evidence>
<reference evidence="4 5" key="1">
    <citation type="submission" date="2018-03" db="EMBL/GenBank/DDBJ databases">
        <authorList>
            <person name="Keele B.F."/>
        </authorList>
    </citation>
    <scope>NUCLEOTIDE SEQUENCE [LARGE SCALE GENOMIC DNA]</scope>
    <source>
        <strain evidence="4 5">CECT 8504</strain>
    </source>
</reference>
<feature type="signal peptide" evidence="2">
    <location>
        <begin position="1"/>
        <end position="22"/>
    </location>
</feature>
<sequence length="270" mass="28369">MRIFTVLRGLVLTFLLGGPAVAGDSALRDLSNGDDSRPFRAVGRLEVGGNNFCTATLIEERVVLTAAHCVVRTDGTTAMPGDIRFLAGFRDGRADAYRTGRRLVVAKGYRPDMNDAGTLAHDVALIELDRPVDTVQVAPIPMAQNGTGAAVGVVSYAHDRADRPSLQEECSVLGRDRGALIMSCEADYGTSGAPVLSFAHGGVRIVSVVSAMANAGAQKVSIGTDLAATLPTLRAELSGSDGVFFRAAPQVRRLTPDTARAHGPGKFLRP</sequence>
<dbReference type="InterPro" id="IPR043504">
    <property type="entry name" value="Peptidase_S1_PA_chymotrypsin"/>
</dbReference>
<dbReference type="GO" id="GO:0006508">
    <property type="term" value="P:proteolysis"/>
    <property type="evidence" value="ECO:0007669"/>
    <property type="project" value="InterPro"/>
</dbReference>
<evidence type="ECO:0000313" key="5">
    <source>
        <dbReference type="Proteomes" id="UP000244912"/>
    </source>
</evidence>
<dbReference type="GO" id="GO:0004252">
    <property type="term" value="F:serine-type endopeptidase activity"/>
    <property type="evidence" value="ECO:0007669"/>
    <property type="project" value="InterPro"/>
</dbReference>
<dbReference type="PANTHER" id="PTHR15462">
    <property type="entry name" value="SERINE PROTEASE"/>
    <property type="match status" value="1"/>
</dbReference>
<proteinExistence type="predicted"/>
<dbReference type="PANTHER" id="PTHR15462:SF8">
    <property type="entry name" value="SERINE PROTEASE"/>
    <property type="match status" value="1"/>
</dbReference>
<dbReference type="Proteomes" id="UP000244912">
    <property type="component" value="Unassembled WGS sequence"/>
</dbReference>
<evidence type="ECO:0000256" key="1">
    <source>
        <dbReference type="ARBA" id="ARBA00022729"/>
    </source>
</evidence>
<keyword evidence="5" id="KW-1185">Reference proteome</keyword>
<dbReference type="RefSeq" id="WP_108895489.1">
    <property type="nucleotide sequence ID" value="NZ_ONZF01000011.1"/>
</dbReference>
<feature type="domain" description="Peptidase S1" evidence="3">
    <location>
        <begin position="15"/>
        <end position="238"/>
    </location>
</feature>
<dbReference type="Pfam" id="PF00089">
    <property type="entry name" value="Trypsin"/>
    <property type="match status" value="1"/>
</dbReference>
<keyword evidence="1 2" id="KW-0732">Signal</keyword>
<protein>
    <recommendedName>
        <fullName evidence="3">Peptidase S1 domain-containing protein</fullName>
    </recommendedName>
</protein>
<dbReference type="OrthoDB" id="267336at2"/>
<dbReference type="InterPro" id="IPR001254">
    <property type="entry name" value="Trypsin_dom"/>
</dbReference>
<dbReference type="InterPro" id="IPR018114">
    <property type="entry name" value="TRYPSIN_HIS"/>
</dbReference>
<dbReference type="PROSITE" id="PS00134">
    <property type="entry name" value="TRYPSIN_HIS"/>
    <property type="match status" value="1"/>
</dbReference>
<accession>A0A2R8C055</accession>
<dbReference type="SMART" id="SM00020">
    <property type="entry name" value="Tryp_SPc"/>
    <property type="match status" value="1"/>
</dbReference>
<dbReference type="PROSITE" id="PS50240">
    <property type="entry name" value="TRYPSIN_DOM"/>
    <property type="match status" value="1"/>
</dbReference>
<name>A0A2R8C055_9RHOB</name>
<dbReference type="Gene3D" id="2.40.10.10">
    <property type="entry name" value="Trypsin-like serine proteases"/>
    <property type="match status" value="2"/>
</dbReference>
<dbReference type="EMBL" id="ONZF01000011">
    <property type="protein sequence ID" value="SPJ25759.1"/>
    <property type="molecule type" value="Genomic_DNA"/>
</dbReference>
<dbReference type="InterPro" id="IPR050966">
    <property type="entry name" value="Glutamyl_endopeptidase"/>
</dbReference>
<feature type="chain" id="PRO_5015338397" description="Peptidase S1 domain-containing protein" evidence="2">
    <location>
        <begin position="23"/>
        <end position="270"/>
    </location>
</feature>
<dbReference type="AlphaFoldDB" id="A0A2R8C055"/>
<dbReference type="InterPro" id="IPR009003">
    <property type="entry name" value="Peptidase_S1_PA"/>
</dbReference>
<evidence type="ECO:0000259" key="3">
    <source>
        <dbReference type="PROSITE" id="PS50240"/>
    </source>
</evidence>